<organism evidence="1 2">
    <name type="scientific">Tissierella carlieri</name>
    <dbReference type="NCBI Taxonomy" id="689904"/>
    <lineage>
        <taxon>Bacteria</taxon>
        <taxon>Bacillati</taxon>
        <taxon>Bacillota</taxon>
        <taxon>Tissierellia</taxon>
        <taxon>Tissierellales</taxon>
        <taxon>Tissierellaceae</taxon>
        <taxon>Tissierella</taxon>
    </lineage>
</organism>
<reference evidence="1 2" key="1">
    <citation type="submission" date="2022-06" db="EMBL/GenBank/DDBJ databases">
        <title>Isolation of gut microbiota from human fecal samples.</title>
        <authorList>
            <person name="Pamer E.G."/>
            <person name="Barat B."/>
            <person name="Waligurski E."/>
            <person name="Medina S."/>
            <person name="Paddock L."/>
            <person name="Mostad J."/>
        </authorList>
    </citation>
    <scope>NUCLEOTIDE SEQUENCE [LARGE SCALE GENOMIC DNA]</scope>
    <source>
        <strain evidence="1 2">DFI.7.95</strain>
    </source>
</reference>
<evidence type="ECO:0000313" key="1">
    <source>
        <dbReference type="EMBL" id="MCQ4925721.1"/>
    </source>
</evidence>
<dbReference type="InterPro" id="IPR007344">
    <property type="entry name" value="GrpB/CoaE"/>
</dbReference>
<keyword evidence="2" id="KW-1185">Reference proteome</keyword>
<proteinExistence type="predicted"/>
<dbReference type="PANTHER" id="PTHR34822">
    <property type="entry name" value="GRPB DOMAIN PROTEIN (AFU_ORTHOLOGUE AFUA_1G01530)"/>
    <property type="match status" value="1"/>
</dbReference>
<dbReference type="Gene3D" id="3.30.460.10">
    <property type="entry name" value="Beta Polymerase, domain 2"/>
    <property type="match status" value="1"/>
</dbReference>
<evidence type="ECO:0000313" key="2">
    <source>
        <dbReference type="Proteomes" id="UP001524478"/>
    </source>
</evidence>
<dbReference type="PANTHER" id="PTHR34822:SF1">
    <property type="entry name" value="GRPB FAMILY PROTEIN"/>
    <property type="match status" value="1"/>
</dbReference>
<sequence length="175" mass="20548">MVRTMDVVPYDMKWAFLYEQEKSILIELLSKIILDIQHFGSTSVVGLSAKPIIDIMILVKDINDVDRYNLSMEKVGYIAKGENGIPNRRYFVKLKSDYSEKHTHHIHIYEKGNQKAEEELMFRDYLQIDKDAFNEYQALKLELSKRFYTNPTAYTDGKSDCVNRIMNKAKLYYGK</sequence>
<protein>
    <submittedName>
        <fullName evidence="1">GrpB family protein</fullName>
    </submittedName>
</protein>
<dbReference type="EMBL" id="JANGAC010000028">
    <property type="protein sequence ID" value="MCQ4925721.1"/>
    <property type="molecule type" value="Genomic_DNA"/>
</dbReference>
<dbReference type="Pfam" id="PF04229">
    <property type="entry name" value="GrpB"/>
    <property type="match status" value="1"/>
</dbReference>
<accession>A0ABT1SGW9</accession>
<name>A0ABT1SGW9_9FIRM</name>
<dbReference type="InterPro" id="IPR043519">
    <property type="entry name" value="NT_sf"/>
</dbReference>
<dbReference type="Proteomes" id="UP001524478">
    <property type="component" value="Unassembled WGS sequence"/>
</dbReference>
<dbReference type="SUPFAM" id="SSF81301">
    <property type="entry name" value="Nucleotidyltransferase"/>
    <property type="match status" value="1"/>
</dbReference>
<gene>
    <name evidence="1" type="ORF">NE686_21700</name>
</gene>
<comment type="caution">
    <text evidence="1">The sequence shown here is derived from an EMBL/GenBank/DDBJ whole genome shotgun (WGS) entry which is preliminary data.</text>
</comment>
<dbReference type="RefSeq" id="WP_256313108.1">
    <property type="nucleotide sequence ID" value="NZ_JANGAC010000028.1"/>
</dbReference>